<evidence type="ECO:0000313" key="10">
    <source>
        <dbReference type="EMBL" id="KAL0154101.1"/>
    </source>
</evidence>
<protein>
    <recommendedName>
        <fullName evidence="9">Reverse transcriptase RNase H-like domain-containing protein</fullName>
    </recommendedName>
</protein>
<feature type="region of interest" description="Disordered" evidence="8">
    <location>
        <begin position="1"/>
        <end position="127"/>
    </location>
</feature>
<evidence type="ECO:0000256" key="3">
    <source>
        <dbReference type="ARBA" id="ARBA00022722"/>
    </source>
</evidence>
<dbReference type="Gene3D" id="1.10.150.130">
    <property type="match status" value="1"/>
</dbReference>
<keyword evidence="11" id="KW-1185">Reference proteome</keyword>
<dbReference type="CDD" id="cd09275">
    <property type="entry name" value="RNase_HI_RT_DIRS1"/>
    <property type="match status" value="1"/>
</dbReference>
<evidence type="ECO:0000256" key="4">
    <source>
        <dbReference type="ARBA" id="ARBA00022759"/>
    </source>
</evidence>
<evidence type="ECO:0000256" key="8">
    <source>
        <dbReference type="SAM" id="MobiDB-lite"/>
    </source>
</evidence>
<dbReference type="InterPro" id="IPR043128">
    <property type="entry name" value="Rev_trsase/Diguanyl_cyclase"/>
</dbReference>
<dbReference type="GO" id="GO:0003964">
    <property type="term" value="F:RNA-directed DNA polymerase activity"/>
    <property type="evidence" value="ECO:0007669"/>
    <property type="project" value="UniProtKB-KW"/>
</dbReference>
<dbReference type="Gene3D" id="3.30.70.270">
    <property type="match status" value="1"/>
</dbReference>
<feature type="non-terminal residue" evidence="10">
    <location>
        <position position="1"/>
    </location>
</feature>
<dbReference type="GO" id="GO:0016787">
    <property type="term" value="F:hydrolase activity"/>
    <property type="evidence" value="ECO:0007669"/>
    <property type="project" value="UniProtKB-KW"/>
</dbReference>
<dbReference type="EMBL" id="JAMKFB020000045">
    <property type="protein sequence ID" value="KAL0154101.1"/>
    <property type="molecule type" value="Genomic_DNA"/>
</dbReference>
<name>A0ABD0MZU1_CIRMR</name>
<reference evidence="10 11" key="1">
    <citation type="submission" date="2024-05" db="EMBL/GenBank/DDBJ databases">
        <title>Genome sequencing and assembly of Indian major carp, Cirrhinus mrigala (Hamilton, 1822).</title>
        <authorList>
            <person name="Mohindra V."/>
            <person name="Chowdhury L.M."/>
            <person name="Lal K."/>
            <person name="Jena J.K."/>
        </authorList>
    </citation>
    <scope>NUCLEOTIDE SEQUENCE [LARGE SCALE GENOMIC DNA]</scope>
    <source>
        <strain evidence="10">CM1030</strain>
        <tissue evidence="10">Blood</tissue>
    </source>
</reference>
<evidence type="ECO:0000256" key="2">
    <source>
        <dbReference type="ARBA" id="ARBA00022695"/>
    </source>
</evidence>
<dbReference type="AlphaFoldDB" id="A0ABD0MZU1"/>
<accession>A0ABD0MZU1</accession>
<keyword evidence="3" id="KW-0540">Nuclease</keyword>
<dbReference type="InterPro" id="IPR010998">
    <property type="entry name" value="Integrase_recombinase_N"/>
</dbReference>
<evidence type="ECO:0000256" key="6">
    <source>
        <dbReference type="ARBA" id="ARBA00022918"/>
    </source>
</evidence>
<dbReference type="GO" id="GO:0003677">
    <property type="term" value="F:DNA binding"/>
    <property type="evidence" value="ECO:0007669"/>
    <property type="project" value="UniProtKB-KW"/>
</dbReference>
<comment type="caution">
    <text evidence="10">The sequence shown here is derived from an EMBL/GenBank/DDBJ whole genome shotgun (WGS) entry which is preliminary data.</text>
</comment>
<dbReference type="Proteomes" id="UP001529510">
    <property type="component" value="Unassembled WGS sequence"/>
</dbReference>
<dbReference type="InterPro" id="IPR041373">
    <property type="entry name" value="RT_RNaseH"/>
</dbReference>
<gene>
    <name evidence="10" type="ORF">M9458_050560</name>
</gene>
<keyword evidence="6" id="KW-0695">RNA-directed DNA polymerase</keyword>
<dbReference type="InterPro" id="IPR043502">
    <property type="entry name" value="DNA/RNA_pol_sf"/>
</dbReference>
<keyword evidence="1" id="KW-0808">Transferase</keyword>
<organism evidence="10 11">
    <name type="scientific">Cirrhinus mrigala</name>
    <name type="common">Mrigala</name>
    <dbReference type="NCBI Taxonomy" id="683832"/>
    <lineage>
        <taxon>Eukaryota</taxon>
        <taxon>Metazoa</taxon>
        <taxon>Chordata</taxon>
        <taxon>Craniata</taxon>
        <taxon>Vertebrata</taxon>
        <taxon>Euteleostomi</taxon>
        <taxon>Actinopterygii</taxon>
        <taxon>Neopterygii</taxon>
        <taxon>Teleostei</taxon>
        <taxon>Ostariophysi</taxon>
        <taxon>Cypriniformes</taxon>
        <taxon>Cyprinidae</taxon>
        <taxon>Labeoninae</taxon>
        <taxon>Labeonini</taxon>
        <taxon>Cirrhinus</taxon>
    </lineage>
</organism>
<dbReference type="InterPro" id="IPR052055">
    <property type="entry name" value="Hepadnavirus_pol/RT"/>
</dbReference>
<keyword evidence="7" id="KW-0238">DNA-binding</keyword>
<dbReference type="GO" id="GO:0004519">
    <property type="term" value="F:endonuclease activity"/>
    <property type="evidence" value="ECO:0007669"/>
    <property type="project" value="UniProtKB-KW"/>
</dbReference>
<feature type="region of interest" description="Disordered" evidence="8">
    <location>
        <begin position="561"/>
        <end position="634"/>
    </location>
</feature>
<dbReference type="Pfam" id="PF17917">
    <property type="entry name" value="RT_RNaseH"/>
    <property type="match status" value="1"/>
</dbReference>
<evidence type="ECO:0000313" key="11">
    <source>
        <dbReference type="Proteomes" id="UP001529510"/>
    </source>
</evidence>
<proteinExistence type="predicted"/>
<dbReference type="SUPFAM" id="SSF47823">
    <property type="entry name" value="lambda integrase-like, N-terminal domain"/>
    <property type="match status" value="1"/>
</dbReference>
<dbReference type="PANTHER" id="PTHR33050:SF7">
    <property type="entry name" value="RIBONUCLEASE H"/>
    <property type="match status" value="1"/>
</dbReference>
<evidence type="ECO:0000256" key="5">
    <source>
        <dbReference type="ARBA" id="ARBA00022801"/>
    </source>
</evidence>
<keyword evidence="5" id="KW-0378">Hydrolase</keyword>
<dbReference type="SUPFAM" id="SSF56672">
    <property type="entry name" value="DNA/RNA polymerases"/>
    <property type="match status" value="1"/>
</dbReference>
<dbReference type="PANTHER" id="PTHR33050">
    <property type="entry name" value="REVERSE TRANSCRIPTASE DOMAIN-CONTAINING PROTEIN"/>
    <property type="match status" value="1"/>
</dbReference>
<evidence type="ECO:0000256" key="1">
    <source>
        <dbReference type="ARBA" id="ARBA00022679"/>
    </source>
</evidence>
<feature type="domain" description="Reverse transcriptase RNase H-like" evidence="9">
    <location>
        <begin position="457"/>
        <end position="530"/>
    </location>
</feature>
<keyword evidence="2" id="KW-0548">Nucleotidyltransferase</keyword>
<evidence type="ECO:0000259" key="9">
    <source>
        <dbReference type="Pfam" id="PF17917"/>
    </source>
</evidence>
<keyword evidence="4" id="KW-0255">Endonuclease</keyword>
<evidence type="ECO:0000256" key="7">
    <source>
        <dbReference type="ARBA" id="ARBA00023125"/>
    </source>
</evidence>
<sequence length="789" mass="85091">VSQDQGGLPEGKPALHDQSHAAMPTCLGHVEETLDLVSGPGAGSSLSPRNASDGRVPHRLGNGHEWPPRPRSVERSPFSLALQLPGDAGRVSDTETLSPGPMRQAQRSPASPHLSLPPGNVAELGSSPPLRGSLQQLVRLSPAGHPLQDTELAAQTTPEASLERLVPLVDYLAAWKLLPNVSAWVLRTVERGYRIQFGAPPPFNGVFPTVVSPEQGLVMEQEVGTPVEEGGHRGGLSSRQGVRVLQPEVPEVCFQGRSIPVSGSSVRPSTPPRTFTKSVDAALAPLRLRGIHILNCINDWLILAQLEHMAVQHRDVVLVHMKELGLRLNAKKSVLSPLQRTTYLGAVWDSTTMQARLSPARIESILTTVTRVKEGRSLTVKQFQRLLGLMAATSNVVPFGLLYMRPLQWWLRTKGFSPRGNPFRMIKVTRRCLRALDMWKKPWFLSQGPVLGAPCRRVTLATDASLTGWDAVMSGHPARGLWSGRHLTWHINCLEMLAVFRALKHFLPDLIGYHVLVRTDNTAVVYYINHQGGECAMSPLVLSDSSSSAGAGCHGTDVAEASSVRISPDRSAPGSSGEGAPGRGPSSFSSPVLPGPSMVLGPGFPPRRLSMGDSRQEGPPLASGRHHPSPSPGVVEVVGVASEGAHLVATGLSTEVVETILQSRAPSTRKLYALKWKLFTSWCGDHQQDPVNCPVGTVLEFLQDRFSAGLAHSTLKVYVAAIAAYHALLGGSSRFRTQLEFPKGNVPGYVCNHGSPRERDAASRAILPASLQRLLLYLEAAGCTHRTCF</sequence>